<name>E3GY02_METFV</name>
<dbReference type="AlphaFoldDB" id="E3GY02"/>
<evidence type="ECO:0000313" key="2">
    <source>
        <dbReference type="Proteomes" id="UP000002315"/>
    </source>
</evidence>
<dbReference type="STRING" id="523846.Mfer_0382"/>
<evidence type="ECO:0008006" key="3">
    <source>
        <dbReference type="Google" id="ProtNLM"/>
    </source>
</evidence>
<dbReference type="HOGENOM" id="CLU_135994_0_0_2"/>
<sequence>MKYVFYAQGHPNITSKHRTTFEITKDPEVSKTGDCIVGVKSTKALKDLPENIKKAIANENSKIKVILETENAKDEIIGYGHPNLTLKHPTDIVCRKSNYICDRTLMIKANKAAKDLNPKLIKDLKNGKKLKIKLVVKCRGRDSNPRRD</sequence>
<dbReference type="OrthoDB" id="9265at2157"/>
<evidence type="ECO:0000313" key="1">
    <source>
        <dbReference type="EMBL" id="ADP77184.1"/>
    </source>
</evidence>
<accession>E3GY02</accession>
<dbReference type="InterPro" id="IPR023131">
    <property type="entry name" value="Mth639-like_dom_sf"/>
</dbReference>
<organism evidence="1 2">
    <name type="scientific">Methanothermus fervidus (strain ATCC 43054 / DSM 2088 / JCM 10308 / V24 S)</name>
    <dbReference type="NCBI Taxonomy" id="523846"/>
    <lineage>
        <taxon>Archaea</taxon>
        <taxon>Methanobacteriati</taxon>
        <taxon>Methanobacteriota</taxon>
        <taxon>Methanomada group</taxon>
        <taxon>Methanobacteria</taxon>
        <taxon>Methanobacteriales</taxon>
        <taxon>Methanothermaceae</taxon>
        <taxon>Methanothermus</taxon>
    </lineage>
</organism>
<protein>
    <recommendedName>
        <fullName evidence="3">DUF371 domain-containing protein</fullName>
    </recommendedName>
</protein>
<dbReference type="PANTHER" id="PTHR40696:SF1">
    <property type="entry name" value="DUF371 DOMAIN-CONTAINING PROTEIN"/>
    <property type="match status" value="1"/>
</dbReference>
<dbReference type="InterPro" id="IPR007171">
    <property type="entry name" value="DUF371"/>
</dbReference>
<dbReference type="KEGG" id="mfv:Mfer_0382"/>
<dbReference type="Pfam" id="PF04027">
    <property type="entry name" value="DUF371"/>
    <property type="match status" value="1"/>
</dbReference>
<dbReference type="Proteomes" id="UP000002315">
    <property type="component" value="Chromosome"/>
</dbReference>
<keyword evidence="2" id="KW-1185">Reference proteome</keyword>
<gene>
    <name evidence="1" type="ordered locus">Mfer_0382</name>
</gene>
<proteinExistence type="predicted"/>
<dbReference type="Gene3D" id="2.60.120.630">
    <property type="entry name" value="mth639 domain like"/>
    <property type="match status" value="1"/>
</dbReference>
<reference evidence="1 2" key="1">
    <citation type="journal article" date="2010" name="Stand. Genomic Sci.">
        <title>Complete genome sequence of Methanothermus fervidus type strain (V24S).</title>
        <authorList>
            <person name="Anderson I."/>
            <person name="Djao O.D."/>
            <person name="Misra M."/>
            <person name="Chertkov O."/>
            <person name="Nolan M."/>
            <person name="Lucas S."/>
            <person name="Lapidus A."/>
            <person name="Del Rio T.G."/>
            <person name="Tice H."/>
            <person name="Cheng J.F."/>
            <person name="Tapia R."/>
            <person name="Han C."/>
            <person name="Goodwin L."/>
            <person name="Pitluck S."/>
            <person name="Liolios K."/>
            <person name="Ivanova N."/>
            <person name="Mavromatis K."/>
            <person name="Mikhailova N."/>
            <person name="Pati A."/>
            <person name="Brambilla E."/>
            <person name="Chen A."/>
            <person name="Palaniappan K."/>
            <person name="Land M."/>
            <person name="Hauser L."/>
            <person name="Chang Y.J."/>
            <person name="Jeffries C.D."/>
            <person name="Sikorski J."/>
            <person name="Spring S."/>
            <person name="Rohde M."/>
            <person name="Eichinger K."/>
            <person name="Huber H."/>
            <person name="Wirth R."/>
            <person name="Goker M."/>
            <person name="Detter J.C."/>
            <person name="Woyke T."/>
            <person name="Bristow J."/>
            <person name="Eisen J.A."/>
            <person name="Markowitz V."/>
            <person name="Hugenholtz P."/>
            <person name="Klenk H.P."/>
            <person name="Kyrpides N.C."/>
        </authorList>
    </citation>
    <scope>NUCLEOTIDE SEQUENCE [LARGE SCALE GENOMIC DNA]</scope>
    <source>
        <strain evidence="2">ATCC 43054 / DSM 2088 / JCM 10308 / V24 S</strain>
    </source>
</reference>
<dbReference type="EMBL" id="CP002278">
    <property type="protein sequence ID" value="ADP77184.1"/>
    <property type="molecule type" value="Genomic_DNA"/>
</dbReference>
<dbReference type="PANTHER" id="PTHR40696">
    <property type="entry name" value="DUF371 FAMILY PROTEIN"/>
    <property type="match status" value="1"/>
</dbReference>